<evidence type="ECO:0000313" key="9">
    <source>
        <dbReference type="Proteomes" id="UP000316213"/>
    </source>
</evidence>
<dbReference type="PANTHER" id="PTHR33406:SF12">
    <property type="entry name" value="BLR2997 PROTEIN"/>
    <property type="match status" value="1"/>
</dbReference>
<feature type="transmembrane region" description="Helical" evidence="6">
    <location>
        <begin position="762"/>
        <end position="785"/>
    </location>
</feature>
<feature type="transmembrane region" description="Helical" evidence="6">
    <location>
        <begin position="260"/>
        <end position="280"/>
    </location>
</feature>
<protein>
    <submittedName>
        <fullName evidence="8">MMPL family protein</fullName>
    </submittedName>
</protein>
<dbReference type="PANTHER" id="PTHR33406">
    <property type="entry name" value="MEMBRANE PROTEIN MJ1562-RELATED"/>
    <property type="match status" value="1"/>
</dbReference>
<feature type="domain" description="Membrane transport protein MMPL" evidence="7">
    <location>
        <begin position="594"/>
        <end position="792"/>
    </location>
</feature>
<dbReference type="Gene3D" id="1.20.1640.10">
    <property type="entry name" value="Multidrug efflux transporter AcrB transmembrane domain"/>
    <property type="match status" value="2"/>
</dbReference>
<evidence type="ECO:0000256" key="6">
    <source>
        <dbReference type="SAM" id="Phobius"/>
    </source>
</evidence>
<evidence type="ECO:0000256" key="3">
    <source>
        <dbReference type="ARBA" id="ARBA00022692"/>
    </source>
</evidence>
<keyword evidence="5 6" id="KW-0472">Membrane</keyword>
<feature type="transmembrane region" description="Helical" evidence="6">
    <location>
        <begin position="360"/>
        <end position="385"/>
    </location>
</feature>
<proteinExistence type="predicted"/>
<comment type="subcellular location">
    <subcellularLocation>
        <location evidence="1">Cell membrane</location>
        <topology evidence="1">Multi-pass membrane protein</topology>
    </subcellularLocation>
</comment>
<gene>
    <name evidence="8" type="ORF">Pla100_05400</name>
</gene>
<feature type="transmembrane region" description="Helical" evidence="6">
    <location>
        <begin position="286"/>
        <end position="311"/>
    </location>
</feature>
<evidence type="ECO:0000256" key="1">
    <source>
        <dbReference type="ARBA" id="ARBA00004651"/>
    </source>
</evidence>
<feature type="domain" description="Membrane transport protein MMPL" evidence="7">
    <location>
        <begin position="165"/>
        <end position="431"/>
    </location>
</feature>
<keyword evidence="2" id="KW-1003">Cell membrane</keyword>
<dbReference type="InterPro" id="IPR004869">
    <property type="entry name" value="MMPL_dom"/>
</dbReference>
<reference evidence="8 9" key="1">
    <citation type="submission" date="2019-02" db="EMBL/GenBank/DDBJ databases">
        <title>Deep-cultivation of Planctomycetes and their phenomic and genomic characterization uncovers novel biology.</title>
        <authorList>
            <person name="Wiegand S."/>
            <person name="Jogler M."/>
            <person name="Boedeker C."/>
            <person name="Pinto D."/>
            <person name="Vollmers J."/>
            <person name="Rivas-Marin E."/>
            <person name="Kohn T."/>
            <person name="Peeters S.H."/>
            <person name="Heuer A."/>
            <person name="Rast P."/>
            <person name="Oberbeckmann S."/>
            <person name="Bunk B."/>
            <person name="Jeske O."/>
            <person name="Meyerdierks A."/>
            <person name="Storesund J.E."/>
            <person name="Kallscheuer N."/>
            <person name="Luecker S."/>
            <person name="Lage O.M."/>
            <person name="Pohl T."/>
            <person name="Merkel B.J."/>
            <person name="Hornburger P."/>
            <person name="Mueller R.-W."/>
            <person name="Bruemmer F."/>
            <person name="Labrenz M."/>
            <person name="Spormann A.M."/>
            <person name="Op Den Camp H."/>
            <person name="Overmann J."/>
            <person name="Amann R."/>
            <person name="Jetten M.S.M."/>
            <person name="Mascher T."/>
            <person name="Medema M.H."/>
            <person name="Devos D.P."/>
            <person name="Kaster A.-K."/>
            <person name="Ovreas L."/>
            <person name="Rohde M."/>
            <person name="Galperin M.Y."/>
            <person name="Jogler C."/>
        </authorList>
    </citation>
    <scope>NUCLEOTIDE SEQUENCE [LARGE SCALE GENOMIC DNA]</scope>
    <source>
        <strain evidence="8 9">Pla100</strain>
    </source>
</reference>
<keyword evidence="9" id="KW-1185">Reference proteome</keyword>
<name>A0A5C6AVY6_9BACT</name>
<accession>A0A5C6AVY6</accession>
<dbReference type="Proteomes" id="UP000316213">
    <property type="component" value="Unassembled WGS sequence"/>
</dbReference>
<sequence>MSLNRQKNAYWFQLVIGALVLAVLAPISILGSQAALSTMFNAPGLWLPETLPVRAEYEEFTRRFQGQEIVMISWEDCELGSPEIPLAIAALQKYCVPSAPVPDELRYLGEEKGLPRHGDPIDESRWLAARRDAPDYLELLTSGQAIYDILNRPPASFSDQGIRARLAGALVGPDGKQTCLLATFSEAGHYLRNESLPRMAADVAKALGIEPADVRMAGPPIDGALLDHEATASIEKFTLPSCVLGAVICWLCLRSVLLTFVVLSVAMIGQGMSLAVVHLVGLEMNAILIVLPPLVFVLTASAGIHLSNYYLDVIESDPTIDPTAAARRAIQAGYVPCWLAAITTMIGLGSLGLVRLWPVSAFGVIAAGSVLGTLLMLLTMLPGAMQWHAITMQRRGLIKGRVQPRAAIDQRLRVWLDRHWQSLTGRILRYPIATVVLFTLLTVGTSTGMPLLTTSVNVPRMFPPDSLIHRDYQWFEDHLGPTINAELLVRMNRVMMPDIMEQFRLIRDLDDAIRRIEGVGGVMSARTFLPTPPATENRSVGAIVRETNIRKQIEGDDASLNRSGFFTVDEQGNPIWRVSFRFPFDNELDYRSELKRVQDIVDELIEELAPSDAVSLTYTGGIPMSTGSQDVLLDDLFRSFLAAFGVVAVVMILLLRSVIGGVLAMFPNLFPTITLFGVMGLIDMPLDIGSVMTASVALGIAVDATIHLLSRYSVEMKNGQTRHEAATEALRICGPAMWQTTAVCAISLSVYGLSPFVPTQRFALMMFGLLSAALIGDVFLMPAILASPLGKWLSRVSVE</sequence>
<feature type="transmembrane region" description="Helical" evidence="6">
    <location>
        <begin position="662"/>
        <end position="682"/>
    </location>
</feature>
<comment type="caution">
    <text evidence="8">The sequence shown here is derived from an EMBL/GenBank/DDBJ whole genome shotgun (WGS) entry which is preliminary data.</text>
</comment>
<feature type="transmembrane region" description="Helical" evidence="6">
    <location>
        <begin position="427"/>
        <end position="452"/>
    </location>
</feature>
<evidence type="ECO:0000256" key="4">
    <source>
        <dbReference type="ARBA" id="ARBA00022989"/>
    </source>
</evidence>
<feature type="transmembrane region" description="Helical" evidence="6">
    <location>
        <begin position="688"/>
        <end position="709"/>
    </location>
</feature>
<keyword evidence="4 6" id="KW-1133">Transmembrane helix</keyword>
<dbReference type="OrthoDB" id="2112773at2"/>
<dbReference type="GO" id="GO:0005886">
    <property type="term" value="C:plasma membrane"/>
    <property type="evidence" value="ECO:0007669"/>
    <property type="project" value="UniProtKB-SubCell"/>
</dbReference>
<dbReference type="RefSeq" id="WP_146576097.1">
    <property type="nucleotide sequence ID" value="NZ_SJPM01000001.1"/>
</dbReference>
<dbReference type="Pfam" id="PF03176">
    <property type="entry name" value="MMPL"/>
    <property type="match status" value="2"/>
</dbReference>
<feature type="transmembrane region" description="Helical" evidence="6">
    <location>
        <begin position="636"/>
        <end position="655"/>
    </location>
</feature>
<dbReference type="SUPFAM" id="SSF82866">
    <property type="entry name" value="Multidrug efflux transporter AcrB transmembrane domain"/>
    <property type="match status" value="2"/>
</dbReference>
<evidence type="ECO:0000256" key="5">
    <source>
        <dbReference type="ARBA" id="ARBA00023136"/>
    </source>
</evidence>
<evidence type="ECO:0000259" key="7">
    <source>
        <dbReference type="Pfam" id="PF03176"/>
    </source>
</evidence>
<feature type="transmembrane region" description="Helical" evidence="6">
    <location>
        <begin position="729"/>
        <end position="750"/>
    </location>
</feature>
<dbReference type="InterPro" id="IPR050545">
    <property type="entry name" value="Mycobact_MmpL"/>
</dbReference>
<dbReference type="AlphaFoldDB" id="A0A5C6AVY6"/>
<keyword evidence="3 6" id="KW-0812">Transmembrane</keyword>
<dbReference type="EMBL" id="SJPM01000001">
    <property type="protein sequence ID" value="TWU03611.1"/>
    <property type="molecule type" value="Genomic_DNA"/>
</dbReference>
<feature type="transmembrane region" description="Helical" evidence="6">
    <location>
        <begin position="332"/>
        <end position="354"/>
    </location>
</feature>
<organism evidence="8 9">
    <name type="scientific">Neorhodopirellula pilleata</name>
    <dbReference type="NCBI Taxonomy" id="2714738"/>
    <lineage>
        <taxon>Bacteria</taxon>
        <taxon>Pseudomonadati</taxon>
        <taxon>Planctomycetota</taxon>
        <taxon>Planctomycetia</taxon>
        <taxon>Pirellulales</taxon>
        <taxon>Pirellulaceae</taxon>
        <taxon>Neorhodopirellula</taxon>
    </lineage>
</organism>
<evidence type="ECO:0000256" key="2">
    <source>
        <dbReference type="ARBA" id="ARBA00022475"/>
    </source>
</evidence>
<evidence type="ECO:0000313" key="8">
    <source>
        <dbReference type="EMBL" id="TWU03611.1"/>
    </source>
</evidence>